<keyword evidence="2" id="KW-0560">Oxidoreductase</keyword>
<keyword evidence="2" id="KW-0223">Dioxygenase</keyword>
<dbReference type="PANTHER" id="PTHR43048:SF3">
    <property type="entry name" value="METHYLMALONYL-COA EPIMERASE, MITOCHONDRIAL"/>
    <property type="match status" value="1"/>
</dbReference>
<dbReference type="PANTHER" id="PTHR43048">
    <property type="entry name" value="METHYLMALONYL-COA EPIMERASE"/>
    <property type="match status" value="1"/>
</dbReference>
<dbReference type="SUPFAM" id="SSF54593">
    <property type="entry name" value="Glyoxalase/Bleomycin resistance protein/Dihydroxybiphenyl dioxygenase"/>
    <property type="match status" value="1"/>
</dbReference>
<gene>
    <name evidence="2" type="ORF">SAMN05421630_107238</name>
</gene>
<proteinExistence type="predicted"/>
<evidence type="ECO:0000313" key="2">
    <source>
        <dbReference type="EMBL" id="SDD31265.1"/>
    </source>
</evidence>
<dbReference type="GO" id="GO:0004493">
    <property type="term" value="F:methylmalonyl-CoA epimerase activity"/>
    <property type="evidence" value="ECO:0007669"/>
    <property type="project" value="TreeGrafter"/>
</dbReference>
<dbReference type="RefSeq" id="WP_091807131.1">
    <property type="nucleotide sequence ID" value="NZ_CP016353.1"/>
</dbReference>
<name>A0A1G6TSG1_9PSEU</name>
<sequence length="185" mass="20438">MERGTADVAAIMSLPSGMRMVQIAYATTDVRAAATAWHRRYGAGPFYVREHVPTEYVDVPGEGGGVFDHTCALGQWGPVMVEFVHHHALEPVALEKDMRRGATGIHHVACFVDDINDARDRLVADGARVVMDASTPEVRFVFLDPGPHVGHLIEIYEDTPYLTGLYRRVAKAAQGWDGTNLLRER</sequence>
<dbReference type="Gene3D" id="3.10.180.10">
    <property type="entry name" value="2,3-Dihydroxybiphenyl 1,2-Dioxygenase, domain 1"/>
    <property type="match status" value="1"/>
</dbReference>
<dbReference type="STRING" id="530584.SAMN05421630_107238"/>
<protein>
    <submittedName>
        <fullName evidence="2">Glyoxalase/Bleomycin resistance protein/Dioxygenase superfamily protein</fullName>
    </submittedName>
</protein>
<dbReference type="InterPro" id="IPR029068">
    <property type="entry name" value="Glyas_Bleomycin-R_OHBP_Dase"/>
</dbReference>
<dbReference type="AlphaFoldDB" id="A0A1G6TSG1"/>
<dbReference type="OrthoDB" id="9792173at2"/>
<evidence type="ECO:0000313" key="3">
    <source>
        <dbReference type="Proteomes" id="UP000199494"/>
    </source>
</evidence>
<accession>A0A1G6TSG1</accession>
<keyword evidence="1" id="KW-0479">Metal-binding</keyword>
<dbReference type="InterPro" id="IPR051785">
    <property type="entry name" value="MMCE/EMCE_epimerase"/>
</dbReference>
<dbReference type="Proteomes" id="UP000199494">
    <property type="component" value="Unassembled WGS sequence"/>
</dbReference>
<organism evidence="2 3">
    <name type="scientific">Prauserella marina</name>
    <dbReference type="NCBI Taxonomy" id="530584"/>
    <lineage>
        <taxon>Bacteria</taxon>
        <taxon>Bacillati</taxon>
        <taxon>Actinomycetota</taxon>
        <taxon>Actinomycetes</taxon>
        <taxon>Pseudonocardiales</taxon>
        <taxon>Pseudonocardiaceae</taxon>
        <taxon>Prauserella</taxon>
    </lineage>
</organism>
<dbReference type="GO" id="GO:0046872">
    <property type="term" value="F:metal ion binding"/>
    <property type="evidence" value="ECO:0007669"/>
    <property type="project" value="UniProtKB-KW"/>
</dbReference>
<dbReference type="GO" id="GO:0046491">
    <property type="term" value="P:L-methylmalonyl-CoA metabolic process"/>
    <property type="evidence" value="ECO:0007669"/>
    <property type="project" value="TreeGrafter"/>
</dbReference>
<dbReference type="PROSITE" id="PS51819">
    <property type="entry name" value="VOC"/>
    <property type="match status" value="1"/>
</dbReference>
<keyword evidence="3" id="KW-1185">Reference proteome</keyword>
<dbReference type="EMBL" id="FMZE01000007">
    <property type="protein sequence ID" value="SDD31265.1"/>
    <property type="molecule type" value="Genomic_DNA"/>
</dbReference>
<dbReference type="InterPro" id="IPR037523">
    <property type="entry name" value="VOC_core"/>
</dbReference>
<reference evidence="2 3" key="1">
    <citation type="submission" date="2016-10" db="EMBL/GenBank/DDBJ databases">
        <authorList>
            <person name="de Groot N.N."/>
        </authorList>
    </citation>
    <scope>NUCLEOTIDE SEQUENCE [LARGE SCALE GENOMIC DNA]</scope>
    <source>
        <strain evidence="2 3">CGMCC 4.5506</strain>
    </source>
</reference>
<evidence type="ECO:0000256" key="1">
    <source>
        <dbReference type="ARBA" id="ARBA00022723"/>
    </source>
</evidence>
<dbReference type="Pfam" id="PF13669">
    <property type="entry name" value="Glyoxalase_4"/>
    <property type="match status" value="1"/>
</dbReference>
<dbReference type="GO" id="GO:0051213">
    <property type="term" value="F:dioxygenase activity"/>
    <property type="evidence" value="ECO:0007669"/>
    <property type="project" value="UniProtKB-KW"/>
</dbReference>